<dbReference type="InterPro" id="IPR006439">
    <property type="entry name" value="HAD-SF_hydro_IA"/>
</dbReference>
<dbReference type="InterPro" id="IPR041492">
    <property type="entry name" value="HAD_2"/>
</dbReference>
<comment type="caution">
    <text evidence="6">The sequence shown here is derived from an EMBL/GenBank/DDBJ whole genome shotgun (WGS) entry which is preliminary data.</text>
</comment>
<keyword evidence="4" id="KW-0460">Magnesium</keyword>
<evidence type="ECO:0000256" key="5">
    <source>
        <dbReference type="ARBA" id="ARBA00023277"/>
    </source>
</evidence>
<dbReference type="InterPro" id="IPR036412">
    <property type="entry name" value="HAD-like_sf"/>
</dbReference>
<protein>
    <submittedName>
        <fullName evidence="6">Uncharacterized protein</fullName>
    </submittedName>
</protein>
<reference evidence="6 7" key="1">
    <citation type="submission" date="2011-08" db="EMBL/GenBank/DDBJ databases">
        <title>The Genome Sequence of Selenomonas infelix ATCC 43532.</title>
        <authorList>
            <consortium name="The Broad Institute Genome Sequencing Platform"/>
            <person name="Earl A."/>
            <person name="Ward D."/>
            <person name="Feldgarden M."/>
            <person name="Gevers D."/>
            <person name="Izard J."/>
            <person name="Blanton J.M."/>
            <person name="Baranova O.V."/>
            <person name="Dewhirst F.E."/>
            <person name="Young S.K."/>
            <person name="Zeng Q."/>
            <person name="Gargeya S."/>
            <person name="Fitzgerald M."/>
            <person name="Haas B."/>
            <person name="Abouelleil A."/>
            <person name="Alvarado L."/>
            <person name="Arachchi H.M."/>
            <person name="Berlin A."/>
            <person name="Brown A."/>
            <person name="Chapman S.B."/>
            <person name="Chen Z."/>
            <person name="Dunbar C."/>
            <person name="Freedman E."/>
            <person name="Gearin G."/>
            <person name="Gellesch M."/>
            <person name="Goldberg J."/>
            <person name="Griggs A."/>
            <person name="Gujja S."/>
            <person name="Heiman D."/>
            <person name="Howarth C."/>
            <person name="Larson L."/>
            <person name="Lui A."/>
            <person name="MacDonald P.J.P."/>
            <person name="Montmayeur A."/>
            <person name="Murphy C."/>
            <person name="Neiman D."/>
            <person name="Pearson M."/>
            <person name="Priest M."/>
            <person name="Roberts A."/>
            <person name="Saif S."/>
            <person name="Shea T."/>
            <person name="Shenoy N."/>
            <person name="Sisk P."/>
            <person name="Stolte C."/>
            <person name="Sykes S."/>
            <person name="Wortman J."/>
            <person name="Nusbaum C."/>
            <person name="Birren B."/>
        </authorList>
    </citation>
    <scope>NUCLEOTIDE SEQUENCE [LARGE SCALE GENOMIC DNA]</scope>
    <source>
        <strain evidence="6 7">ATCC 43532</strain>
    </source>
</reference>
<dbReference type="AlphaFoldDB" id="G5GN92"/>
<proteinExistence type="inferred from homology"/>
<evidence type="ECO:0000256" key="3">
    <source>
        <dbReference type="ARBA" id="ARBA00022723"/>
    </source>
</evidence>
<dbReference type="SUPFAM" id="SSF56784">
    <property type="entry name" value="HAD-like"/>
    <property type="match status" value="1"/>
</dbReference>
<dbReference type="Proteomes" id="UP000004129">
    <property type="component" value="Unassembled WGS sequence"/>
</dbReference>
<dbReference type="SFLD" id="SFLDS00003">
    <property type="entry name" value="Haloacid_Dehalogenase"/>
    <property type="match status" value="1"/>
</dbReference>
<accession>G5GN92</accession>
<dbReference type="GO" id="GO:0046872">
    <property type="term" value="F:metal ion binding"/>
    <property type="evidence" value="ECO:0007669"/>
    <property type="project" value="UniProtKB-KW"/>
</dbReference>
<comment type="similarity">
    <text evidence="2">Belongs to the HAD-like hydrolase superfamily. CbbY/CbbZ/Gph/YieH family.</text>
</comment>
<evidence type="ECO:0000313" key="6">
    <source>
        <dbReference type="EMBL" id="EHG21429.1"/>
    </source>
</evidence>
<gene>
    <name evidence="6" type="ORF">HMPREF9334_00846</name>
</gene>
<comment type="cofactor">
    <cofactor evidence="1">
        <name>Mg(2+)</name>
        <dbReference type="ChEBI" id="CHEBI:18420"/>
    </cofactor>
</comment>
<dbReference type="InterPro" id="IPR023214">
    <property type="entry name" value="HAD_sf"/>
</dbReference>
<dbReference type="InterPro" id="IPR051600">
    <property type="entry name" value="Beta-PGM-like"/>
</dbReference>
<dbReference type="STRING" id="679201.HMPREF9334_00846"/>
<dbReference type="PANTHER" id="PTHR46193:SF18">
    <property type="entry name" value="HEXITOL PHOSPHATASE B"/>
    <property type="match status" value="1"/>
</dbReference>
<dbReference type="NCBIfam" id="TIGR01509">
    <property type="entry name" value="HAD-SF-IA-v3"/>
    <property type="match status" value="1"/>
</dbReference>
<evidence type="ECO:0000256" key="2">
    <source>
        <dbReference type="ARBA" id="ARBA00006171"/>
    </source>
</evidence>
<evidence type="ECO:0000313" key="7">
    <source>
        <dbReference type="Proteomes" id="UP000004129"/>
    </source>
</evidence>
<organism evidence="6 7">
    <name type="scientific">Selenomonas infelix ATCC 43532</name>
    <dbReference type="NCBI Taxonomy" id="679201"/>
    <lineage>
        <taxon>Bacteria</taxon>
        <taxon>Bacillati</taxon>
        <taxon>Bacillota</taxon>
        <taxon>Negativicutes</taxon>
        <taxon>Selenomonadales</taxon>
        <taxon>Selenomonadaceae</taxon>
        <taxon>Selenomonas</taxon>
    </lineage>
</organism>
<dbReference type="Pfam" id="PF13419">
    <property type="entry name" value="HAD_2"/>
    <property type="match status" value="1"/>
</dbReference>
<dbReference type="HOGENOM" id="CLU_045011_13_2_9"/>
<dbReference type="Gene3D" id="3.40.50.1000">
    <property type="entry name" value="HAD superfamily/HAD-like"/>
    <property type="match status" value="1"/>
</dbReference>
<dbReference type="OrthoDB" id="9797743at2"/>
<dbReference type="RefSeq" id="WP_006692296.1">
    <property type="nucleotide sequence ID" value="NZ_JH376798.1"/>
</dbReference>
<dbReference type="PATRIC" id="fig|679201.3.peg.854"/>
<sequence length="211" mass="23247">MKRAFIFDMDGVIVDSEPLHTATKMETFHHFGIPFEECRLEQYAGRTSKELFSDALADCPTELTWKDLADYKHRLYIDRLTHAADIVPIPGVVQLIARLHAKGNLLAVASSTGRNIIEMVLRRFGVRPYFTAVISGAELPRSKPDPVIYRKAADSLGIVPAYCTVIEDAAAGIAAAKAAGMTCIAYHNPNSGNQDLSHADWIAESFDMIEP</sequence>
<dbReference type="GO" id="GO:0003824">
    <property type="term" value="F:catalytic activity"/>
    <property type="evidence" value="ECO:0007669"/>
    <property type="project" value="UniProtKB-ARBA"/>
</dbReference>
<name>G5GN92_9FIRM</name>
<dbReference type="PANTHER" id="PTHR46193">
    <property type="entry name" value="6-PHOSPHOGLUCONATE PHOSPHATASE"/>
    <property type="match status" value="1"/>
</dbReference>
<dbReference type="SFLD" id="SFLDG01135">
    <property type="entry name" value="C1.5.6:_HAD__Beta-PGM__Phospha"/>
    <property type="match status" value="1"/>
</dbReference>
<dbReference type="SFLD" id="SFLDG01129">
    <property type="entry name" value="C1.5:_HAD__Beta-PGM__Phosphata"/>
    <property type="match status" value="1"/>
</dbReference>
<keyword evidence="5" id="KW-0119">Carbohydrate metabolism</keyword>
<dbReference type="EMBL" id="ACZM01000007">
    <property type="protein sequence ID" value="EHG21429.1"/>
    <property type="molecule type" value="Genomic_DNA"/>
</dbReference>
<evidence type="ECO:0000256" key="1">
    <source>
        <dbReference type="ARBA" id="ARBA00001946"/>
    </source>
</evidence>
<keyword evidence="7" id="KW-1185">Reference proteome</keyword>
<dbReference type="eggNOG" id="COG0637">
    <property type="taxonomic scope" value="Bacteria"/>
</dbReference>
<dbReference type="PRINTS" id="PR00413">
    <property type="entry name" value="HADHALOGNASE"/>
</dbReference>
<keyword evidence="3" id="KW-0479">Metal-binding</keyword>
<dbReference type="InterPro" id="IPR023198">
    <property type="entry name" value="PGP-like_dom2"/>
</dbReference>
<dbReference type="Gene3D" id="1.10.150.240">
    <property type="entry name" value="Putative phosphatase, domain 2"/>
    <property type="match status" value="1"/>
</dbReference>
<evidence type="ECO:0000256" key="4">
    <source>
        <dbReference type="ARBA" id="ARBA00022842"/>
    </source>
</evidence>